<dbReference type="OrthoDB" id="360521at2759"/>
<dbReference type="STRING" id="574566.I0YM12"/>
<evidence type="ECO:0000313" key="3">
    <source>
        <dbReference type="EMBL" id="EIE19431.1"/>
    </source>
</evidence>
<dbReference type="AlphaFoldDB" id="I0YM12"/>
<dbReference type="RefSeq" id="XP_005643975.1">
    <property type="nucleotide sequence ID" value="XM_005643918.1"/>
</dbReference>
<dbReference type="PANTHER" id="PTHR12856">
    <property type="entry name" value="TRANSCRIPTION INITIATION FACTOR IIH-RELATED"/>
    <property type="match status" value="1"/>
</dbReference>
<sequence>MDGRDGSMSLLVKRVKFTVSKELKVPGVLTVTETQMCWAPHDPTQSQPVYVDIKTIPDSLQRAKGKPLLRVPVPNRPLVFEFESEVDRDQAVDVITPILKEAQRKGKAPMTDPQQPASGLQGPQAALKQKLLQEDRDLQQLYNQLVVGGILSEAEFWKGRQNLLRESLRGSRDARQQAGFKTAMISEQAGEGGSRKASTLTAVTLSLTPEIVRQLFAEKPHLHRAHTAMVPERLSEKEFWERYFNYEVARKAKRQGRGAGDDLEDPYKEFMDEELDFREAQKRLQFVNATVNLAADSFDRDSMPSETEAPENRNMIRDINKHAAVVLDGIPTPGMAPDAGRPAASSGDAGEAASSLVLDDLRKPWTAGFAELRIQDPKRCYDATPGAAGATAPAAAPGRRRTSADALKAVQTLRAAGISNAPVSSRAAEAALADVAAQSGAAGPGLDDALRAASGPPQENLSPQMEAVLREACLTVNELLRHFWAAFPLSSATREARALRLKKALADQYDRTTAMQESSQGIERMHITQLLKPLRLALDTALAKHDREIDLKRAQDRKVKIDTAMGMQTSTA</sequence>
<dbReference type="Gene3D" id="6.10.140.1200">
    <property type="match status" value="1"/>
</dbReference>
<protein>
    <recommendedName>
        <fullName evidence="2">BSD domain-containing protein</fullName>
    </recommendedName>
</protein>
<dbReference type="InterPro" id="IPR027079">
    <property type="entry name" value="Tfb1/GTF2H1"/>
</dbReference>
<dbReference type="Proteomes" id="UP000007264">
    <property type="component" value="Unassembled WGS sequence"/>
</dbReference>
<dbReference type="SUPFAM" id="SSF140383">
    <property type="entry name" value="BSD domain-like"/>
    <property type="match status" value="2"/>
</dbReference>
<evidence type="ECO:0000256" key="1">
    <source>
        <dbReference type="SAM" id="MobiDB-lite"/>
    </source>
</evidence>
<dbReference type="InterPro" id="IPR035925">
    <property type="entry name" value="BSD_dom_sf"/>
</dbReference>
<dbReference type="GO" id="GO:0006289">
    <property type="term" value="P:nucleotide-excision repair"/>
    <property type="evidence" value="ECO:0007669"/>
    <property type="project" value="InterPro"/>
</dbReference>
<accession>I0YM12</accession>
<dbReference type="KEGG" id="csl:COCSUDRAFT_44752"/>
<keyword evidence="4" id="KW-1185">Reference proteome</keyword>
<dbReference type="Gene3D" id="1.10.3970.10">
    <property type="entry name" value="BSD domain"/>
    <property type="match status" value="1"/>
</dbReference>
<feature type="domain" description="BSD" evidence="2">
    <location>
        <begin position="127"/>
        <end position="158"/>
    </location>
</feature>
<feature type="region of interest" description="Disordered" evidence="1">
    <location>
        <begin position="103"/>
        <end position="124"/>
    </location>
</feature>
<dbReference type="EMBL" id="AGSI01000019">
    <property type="protein sequence ID" value="EIE19431.1"/>
    <property type="molecule type" value="Genomic_DNA"/>
</dbReference>
<dbReference type="GeneID" id="17037399"/>
<feature type="domain" description="BSD" evidence="2">
    <location>
        <begin position="199"/>
        <end position="251"/>
    </location>
</feature>
<comment type="caution">
    <text evidence="3">The sequence shown here is derived from an EMBL/GenBank/DDBJ whole genome shotgun (WGS) entry which is preliminary data.</text>
</comment>
<evidence type="ECO:0000313" key="4">
    <source>
        <dbReference type="Proteomes" id="UP000007264"/>
    </source>
</evidence>
<proteinExistence type="predicted"/>
<organism evidence="3 4">
    <name type="scientific">Coccomyxa subellipsoidea (strain C-169)</name>
    <name type="common">Green microalga</name>
    <dbReference type="NCBI Taxonomy" id="574566"/>
    <lineage>
        <taxon>Eukaryota</taxon>
        <taxon>Viridiplantae</taxon>
        <taxon>Chlorophyta</taxon>
        <taxon>core chlorophytes</taxon>
        <taxon>Trebouxiophyceae</taxon>
        <taxon>Trebouxiophyceae incertae sedis</taxon>
        <taxon>Coccomyxaceae</taxon>
        <taxon>Coccomyxa</taxon>
        <taxon>Coccomyxa subellipsoidea</taxon>
    </lineage>
</organism>
<name>I0YM12_COCSC</name>
<gene>
    <name evidence="3" type="ORF">COCSUDRAFT_44752</name>
</gene>
<reference evidence="3 4" key="1">
    <citation type="journal article" date="2012" name="Genome Biol.">
        <title>The genome of the polar eukaryotic microalga coccomyxa subellipsoidea reveals traits of cold adaptation.</title>
        <authorList>
            <person name="Blanc G."/>
            <person name="Agarkova I."/>
            <person name="Grimwood J."/>
            <person name="Kuo A."/>
            <person name="Brueggeman A."/>
            <person name="Dunigan D."/>
            <person name="Gurnon J."/>
            <person name="Ladunga I."/>
            <person name="Lindquist E."/>
            <person name="Lucas S."/>
            <person name="Pangilinan J."/>
            <person name="Proschold T."/>
            <person name="Salamov A."/>
            <person name="Schmutz J."/>
            <person name="Weeks D."/>
            <person name="Yamada T."/>
            <person name="Claverie J.M."/>
            <person name="Grigoriev I."/>
            <person name="Van Etten J."/>
            <person name="Lomsadze A."/>
            <person name="Borodovsky M."/>
        </authorList>
    </citation>
    <scope>NUCLEOTIDE SEQUENCE [LARGE SCALE GENOMIC DNA]</scope>
    <source>
        <strain evidence="3 4">C-169</strain>
    </source>
</reference>
<dbReference type="GO" id="GO:0000439">
    <property type="term" value="C:transcription factor TFIIH core complex"/>
    <property type="evidence" value="ECO:0007669"/>
    <property type="project" value="InterPro"/>
</dbReference>
<dbReference type="eggNOG" id="KOG2074">
    <property type="taxonomic scope" value="Eukaryota"/>
</dbReference>
<dbReference type="GO" id="GO:0006351">
    <property type="term" value="P:DNA-templated transcription"/>
    <property type="evidence" value="ECO:0007669"/>
    <property type="project" value="InterPro"/>
</dbReference>
<feature type="region of interest" description="Disordered" evidence="1">
    <location>
        <begin position="330"/>
        <end position="351"/>
    </location>
</feature>
<dbReference type="SMART" id="SM00751">
    <property type="entry name" value="BSD"/>
    <property type="match status" value="2"/>
</dbReference>
<dbReference type="Pfam" id="PF03909">
    <property type="entry name" value="BSD"/>
    <property type="match status" value="1"/>
</dbReference>
<dbReference type="PROSITE" id="PS50858">
    <property type="entry name" value="BSD"/>
    <property type="match status" value="2"/>
</dbReference>
<dbReference type="InterPro" id="IPR005607">
    <property type="entry name" value="BSD_dom"/>
</dbReference>
<evidence type="ECO:0000259" key="2">
    <source>
        <dbReference type="PROSITE" id="PS50858"/>
    </source>
</evidence>